<gene>
    <name evidence="11" type="ORF">K1J50_05050</name>
</gene>
<feature type="domain" description="Tripartite ATP-independent periplasmic transporters DctQ component" evidence="10">
    <location>
        <begin position="28"/>
        <end position="156"/>
    </location>
</feature>
<evidence type="ECO:0000256" key="7">
    <source>
        <dbReference type="ARBA" id="ARBA00023136"/>
    </source>
</evidence>
<dbReference type="InterPro" id="IPR055348">
    <property type="entry name" value="DctQ"/>
</dbReference>
<sequence length="180" mass="18909">MRALERLSALAARLAGAVASLATVLCLALICWSVAARYLFGAPQPWIDKAAGWLVVALVLLGAPEAQRRFEHIGVDIAVGRIGPRLARLARLLGVVSVAAVAAILLDAGLEAVAFSRLVGLMTDIEGVPQWWIHALLPIGASVLLLVALVQALALLAGREPPCLPHDEDGLPRDSLARGE</sequence>
<comment type="similarity">
    <text evidence="8 9">Belongs to the TRAP transporter small permease family.</text>
</comment>
<dbReference type="PANTHER" id="PTHR35011:SF2">
    <property type="entry name" value="2,3-DIKETO-L-GULONATE TRAP TRANSPORTER SMALL PERMEASE PROTEIN YIAM"/>
    <property type="match status" value="1"/>
</dbReference>
<organism evidence="11 12">
    <name type="scientific">Caldovatus aquaticus</name>
    <dbReference type="NCBI Taxonomy" id="2865671"/>
    <lineage>
        <taxon>Bacteria</taxon>
        <taxon>Pseudomonadati</taxon>
        <taxon>Pseudomonadota</taxon>
        <taxon>Alphaproteobacteria</taxon>
        <taxon>Acetobacterales</taxon>
        <taxon>Roseomonadaceae</taxon>
        <taxon>Caldovatus</taxon>
    </lineage>
</organism>
<evidence type="ECO:0000256" key="6">
    <source>
        <dbReference type="ARBA" id="ARBA00022989"/>
    </source>
</evidence>
<dbReference type="InterPro" id="IPR007387">
    <property type="entry name" value="TRAP_DctQ"/>
</dbReference>
<evidence type="ECO:0000256" key="8">
    <source>
        <dbReference type="ARBA" id="ARBA00038436"/>
    </source>
</evidence>
<dbReference type="Pfam" id="PF04290">
    <property type="entry name" value="DctQ"/>
    <property type="match status" value="1"/>
</dbReference>
<evidence type="ECO:0000259" key="10">
    <source>
        <dbReference type="Pfam" id="PF04290"/>
    </source>
</evidence>
<comment type="subunit">
    <text evidence="9">The complex comprises the extracytoplasmic solute receptor protein and the two transmembrane proteins.</text>
</comment>
<name>A0ABS7EZR4_9PROT</name>
<dbReference type="EMBL" id="JAHZUY010000007">
    <property type="protein sequence ID" value="MBW8268848.1"/>
    <property type="molecule type" value="Genomic_DNA"/>
</dbReference>
<evidence type="ECO:0000256" key="5">
    <source>
        <dbReference type="ARBA" id="ARBA00022692"/>
    </source>
</evidence>
<evidence type="ECO:0000256" key="9">
    <source>
        <dbReference type="RuleBase" id="RU369079"/>
    </source>
</evidence>
<proteinExistence type="inferred from homology"/>
<evidence type="ECO:0000256" key="4">
    <source>
        <dbReference type="ARBA" id="ARBA00022519"/>
    </source>
</evidence>
<evidence type="ECO:0000256" key="1">
    <source>
        <dbReference type="ARBA" id="ARBA00004429"/>
    </source>
</evidence>
<comment type="subcellular location">
    <subcellularLocation>
        <location evidence="1 9">Cell inner membrane</location>
        <topology evidence="1 9">Multi-pass membrane protein</topology>
    </subcellularLocation>
</comment>
<evidence type="ECO:0000256" key="3">
    <source>
        <dbReference type="ARBA" id="ARBA00022475"/>
    </source>
</evidence>
<dbReference type="Proteomes" id="UP001519924">
    <property type="component" value="Unassembled WGS sequence"/>
</dbReference>
<keyword evidence="6 9" id="KW-1133">Transmembrane helix</keyword>
<comment type="caution">
    <text evidence="9">Lacks conserved residue(s) required for the propagation of feature annotation.</text>
</comment>
<keyword evidence="4 9" id="KW-0997">Cell inner membrane</keyword>
<evidence type="ECO:0000313" key="12">
    <source>
        <dbReference type="Proteomes" id="UP001519924"/>
    </source>
</evidence>
<feature type="transmembrane region" description="Helical" evidence="9">
    <location>
        <begin position="92"/>
        <end position="119"/>
    </location>
</feature>
<comment type="caution">
    <text evidence="11">The sequence shown here is derived from an EMBL/GenBank/DDBJ whole genome shotgun (WGS) entry which is preliminary data.</text>
</comment>
<accession>A0ABS7EZR4</accession>
<keyword evidence="2 9" id="KW-0813">Transport</keyword>
<dbReference type="PANTHER" id="PTHR35011">
    <property type="entry name" value="2,3-DIKETO-L-GULONATE TRAP TRANSPORTER SMALL PERMEASE PROTEIN YIAM"/>
    <property type="match status" value="1"/>
</dbReference>
<protein>
    <recommendedName>
        <fullName evidence="9">TRAP transporter small permease protein</fullName>
    </recommendedName>
</protein>
<evidence type="ECO:0000313" key="11">
    <source>
        <dbReference type="EMBL" id="MBW8268848.1"/>
    </source>
</evidence>
<keyword evidence="12" id="KW-1185">Reference proteome</keyword>
<comment type="function">
    <text evidence="9">Part of the tripartite ATP-independent periplasmic (TRAP) transport system.</text>
</comment>
<dbReference type="RefSeq" id="WP_220116348.1">
    <property type="nucleotide sequence ID" value="NZ_JAHZUY010000007.1"/>
</dbReference>
<reference evidence="11 12" key="1">
    <citation type="submission" date="2021-08" db="EMBL/GenBank/DDBJ databases">
        <title>Caldovatus sediminis gen. nov., sp. nov., a moderately thermophilic bacterium isolated from a hot spring.</title>
        <authorList>
            <person name="Hu C.-J."/>
            <person name="Li W.-J."/>
            <person name="Xian W.-D."/>
        </authorList>
    </citation>
    <scope>NUCLEOTIDE SEQUENCE [LARGE SCALE GENOMIC DNA]</scope>
    <source>
        <strain evidence="11 12">SYSU G05006</strain>
    </source>
</reference>
<feature type="transmembrane region" description="Helical" evidence="9">
    <location>
        <begin position="12"/>
        <end position="40"/>
    </location>
</feature>
<keyword evidence="3" id="KW-1003">Cell membrane</keyword>
<evidence type="ECO:0000256" key="2">
    <source>
        <dbReference type="ARBA" id="ARBA00022448"/>
    </source>
</evidence>
<keyword evidence="5 9" id="KW-0812">Transmembrane</keyword>
<keyword evidence="7 9" id="KW-0472">Membrane</keyword>
<feature type="transmembrane region" description="Helical" evidence="9">
    <location>
        <begin position="131"/>
        <end position="156"/>
    </location>
</feature>